<sequence>MTGDDCPDAPDEETDGDSLQLGRRNLLKVSGVGALTALGAASFGVPGSAAVSEGGPQNQADWALAFEDTFDSGSLDTDSWGIGFGWGRETTGSPERIVDENVELRDGKLHLTGTHDGDDIKAGSIHSRGNVYFGPGSYWEAKIKMPDRTGFLPAFWAKPNDESWPPEIDFVELFQTGDDYGDTHTSHHHIHYSSSGIKGDSSTHEDEPASYDAGVDLSKDFHIYGCEWQEDRVVHYVDGVKVAETADNTIMASLNGGAPFYMMLNIHIDRIGRTDRSESWGESMVVDWVRVWEYAPDSGTSSGSGSTDDSDSSSDTSNIDDTEHYIWVRSSNGDEATYEFHTTGGEIRIDSNEVGSGESDEWVSADGTAAGGSVSGGSLNGDGFYFHGEVNDLAYTGPLEVYIDDQLVEADSLVTGTQTNDSSDDSTDDTSDGSTSGSDTSEEHYVWVRSADGDEATYAFETSGGDISIDPNEVGSGESDEWVSADGTIAGGSVSGGSLNGDGFWFRGEIIDLQYTGPLQVYVDDEPVDTENLVDAGRTGPENPNAEPEPLPNVITIDGSASDGSASYTLSVSDALQSTDSLNSGDEIDGTTATGSVESGQDQYRFTGRVESLGLDGDADISINGTPLDLFSIERAPDSSGTVTYIVETDGELLPADVPGATVDSADERKDGKLFGTVGTDADAYWLIGGDVLDVSTFGGRVVTALDGETMDFTN</sequence>
<comment type="similarity">
    <text evidence="1">Belongs to the glycosyl hydrolase 16 family.</text>
</comment>
<dbReference type="GO" id="GO:0005975">
    <property type="term" value="P:carbohydrate metabolic process"/>
    <property type="evidence" value="ECO:0007669"/>
    <property type="project" value="InterPro"/>
</dbReference>
<keyword evidence="5" id="KW-1185">Reference proteome</keyword>
<organism evidence="4 5">
    <name type="scientific">Haloferax mucosum ATCC BAA-1512</name>
    <dbReference type="NCBI Taxonomy" id="662479"/>
    <lineage>
        <taxon>Archaea</taxon>
        <taxon>Methanobacteriati</taxon>
        <taxon>Methanobacteriota</taxon>
        <taxon>Stenosarchaea group</taxon>
        <taxon>Halobacteria</taxon>
        <taxon>Halobacteriales</taxon>
        <taxon>Haloferacaceae</taxon>
        <taxon>Haloferax</taxon>
    </lineage>
</organism>
<dbReference type="CDD" id="cd08023">
    <property type="entry name" value="GH16_laminarinase_like"/>
    <property type="match status" value="1"/>
</dbReference>
<dbReference type="RefSeq" id="WP_008317832.1">
    <property type="nucleotide sequence ID" value="NZ_AOLN01000004.1"/>
</dbReference>
<dbReference type="InterPro" id="IPR000757">
    <property type="entry name" value="Beta-glucanase-like"/>
</dbReference>
<feature type="compositionally biased region" description="Polar residues" evidence="2">
    <location>
        <begin position="591"/>
        <end position="602"/>
    </location>
</feature>
<feature type="region of interest" description="Disordered" evidence="2">
    <location>
        <begin position="297"/>
        <end position="319"/>
    </location>
</feature>
<dbReference type="OrthoDB" id="8638at2157"/>
<gene>
    <name evidence="4" type="ORF">C440_02223</name>
</gene>
<evidence type="ECO:0000256" key="1">
    <source>
        <dbReference type="ARBA" id="ARBA00006865"/>
    </source>
</evidence>
<dbReference type="PATRIC" id="fig|662479.7.peg.458"/>
<feature type="compositionally biased region" description="Acidic residues" evidence="2">
    <location>
        <begin position="422"/>
        <end position="431"/>
    </location>
</feature>
<feature type="compositionally biased region" description="Low complexity" evidence="2">
    <location>
        <begin position="297"/>
        <end position="317"/>
    </location>
</feature>
<dbReference type="Pfam" id="PF00722">
    <property type="entry name" value="Glyco_hydro_16"/>
    <property type="match status" value="1"/>
</dbReference>
<dbReference type="AlphaFoldDB" id="M0IML5"/>
<evidence type="ECO:0000256" key="2">
    <source>
        <dbReference type="SAM" id="MobiDB-lite"/>
    </source>
</evidence>
<evidence type="ECO:0000259" key="3">
    <source>
        <dbReference type="PROSITE" id="PS51762"/>
    </source>
</evidence>
<dbReference type="Gene3D" id="2.60.120.200">
    <property type="match status" value="1"/>
</dbReference>
<comment type="caution">
    <text evidence="4">The sequence shown here is derived from an EMBL/GenBank/DDBJ whole genome shotgun (WGS) entry which is preliminary data.</text>
</comment>
<proteinExistence type="inferred from homology"/>
<feature type="region of interest" description="Disordered" evidence="2">
    <location>
        <begin position="349"/>
        <end position="369"/>
    </location>
</feature>
<dbReference type="EMBL" id="AOLN01000004">
    <property type="protein sequence ID" value="ELZ98026.1"/>
    <property type="molecule type" value="Genomic_DNA"/>
</dbReference>
<feature type="domain" description="GH16" evidence="3">
    <location>
        <begin position="60"/>
        <end position="297"/>
    </location>
</feature>
<protein>
    <submittedName>
        <fullName evidence="4">Glycosyl hydrolase family protein</fullName>
    </submittedName>
</protein>
<feature type="region of interest" description="Disordered" evidence="2">
    <location>
        <begin position="579"/>
        <end position="602"/>
    </location>
</feature>
<feature type="region of interest" description="Disordered" evidence="2">
    <location>
        <begin position="185"/>
        <end position="209"/>
    </location>
</feature>
<dbReference type="GO" id="GO:0004553">
    <property type="term" value="F:hydrolase activity, hydrolyzing O-glycosyl compounds"/>
    <property type="evidence" value="ECO:0007669"/>
    <property type="project" value="InterPro"/>
</dbReference>
<dbReference type="PANTHER" id="PTHR10963:SF55">
    <property type="entry name" value="GLYCOSIDE HYDROLASE FAMILY 16 PROTEIN"/>
    <property type="match status" value="1"/>
</dbReference>
<dbReference type="PROSITE" id="PS51762">
    <property type="entry name" value="GH16_2"/>
    <property type="match status" value="1"/>
</dbReference>
<feature type="region of interest" description="Disordered" evidence="2">
    <location>
        <begin position="415"/>
        <end position="444"/>
    </location>
</feature>
<feature type="region of interest" description="Disordered" evidence="2">
    <location>
        <begin position="531"/>
        <end position="560"/>
    </location>
</feature>
<reference evidence="4 5" key="1">
    <citation type="journal article" date="2014" name="PLoS Genet.">
        <title>Phylogenetically driven sequencing of extremely halophilic archaea reveals strategies for static and dynamic osmo-response.</title>
        <authorList>
            <person name="Becker E.A."/>
            <person name="Seitzer P.M."/>
            <person name="Tritt A."/>
            <person name="Larsen D."/>
            <person name="Krusor M."/>
            <person name="Yao A.I."/>
            <person name="Wu D."/>
            <person name="Madern D."/>
            <person name="Eisen J.A."/>
            <person name="Darling A.E."/>
            <person name="Facciotti M.T."/>
        </authorList>
    </citation>
    <scope>NUCLEOTIDE SEQUENCE [LARGE SCALE GENOMIC DNA]</scope>
    <source>
        <strain evidence="4 5">ATCC BAA-1512</strain>
    </source>
</reference>
<keyword evidence="4" id="KW-0378">Hydrolase</keyword>
<dbReference type="InterPro" id="IPR006311">
    <property type="entry name" value="TAT_signal"/>
</dbReference>
<dbReference type="InterPro" id="IPR013320">
    <property type="entry name" value="ConA-like_dom_sf"/>
</dbReference>
<feature type="region of interest" description="Disordered" evidence="2">
    <location>
        <begin position="461"/>
        <end position="494"/>
    </location>
</feature>
<dbReference type="STRING" id="662479.C440_02223"/>
<accession>M0IML5</accession>
<name>M0IML5_9EURY</name>
<dbReference type="PROSITE" id="PS51318">
    <property type="entry name" value="TAT"/>
    <property type="match status" value="1"/>
</dbReference>
<evidence type="ECO:0000313" key="4">
    <source>
        <dbReference type="EMBL" id="ELZ98026.1"/>
    </source>
</evidence>
<dbReference type="PANTHER" id="PTHR10963">
    <property type="entry name" value="GLYCOSYL HYDROLASE-RELATED"/>
    <property type="match status" value="1"/>
</dbReference>
<evidence type="ECO:0000313" key="5">
    <source>
        <dbReference type="Proteomes" id="UP000011550"/>
    </source>
</evidence>
<dbReference type="InterPro" id="IPR050546">
    <property type="entry name" value="Glycosyl_Hydrlase_16"/>
</dbReference>
<dbReference type="SUPFAM" id="SSF49899">
    <property type="entry name" value="Concanavalin A-like lectins/glucanases"/>
    <property type="match status" value="1"/>
</dbReference>
<dbReference type="Proteomes" id="UP000011550">
    <property type="component" value="Unassembled WGS sequence"/>
</dbReference>